<dbReference type="Pfam" id="PF14903">
    <property type="entry name" value="WG_beta_rep"/>
    <property type="match status" value="4"/>
</dbReference>
<feature type="chain" id="PRO_5004906423" description="Outer membrane protein beta-barrel domain-containing protein" evidence="1">
    <location>
        <begin position="20"/>
        <end position="515"/>
    </location>
</feature>
<proteinExistence type="predicted"/>
<gene>
    <name evidence="3" type="ORF">JCM21142_93407</name>
</gene>
<dbReference type="PANTHER" id="PTHR37841:SF1">
    <property type="entry name" value="DUF3298 DOMAIN-CONTAINING PROTEIN"/>
    <property type="match status" value="1"/>
</dbReference>
<evidence type="ECO:0000259" key="2">
    <source>
        <dbReference type="Pfam" id="PF13568"/>
    </source>
</evidence>
<dbReference type="InterPro" id="IPR032774">
    <property type="entry name" value="WG_beta_rep"/>
</dbReference>
<reference evidence="3 4" key="1">
    <citation type="journal article" date="2014" name="Genome Announc.">
        <title>Draft Genome Sequence of Cytophaga fermentans JCM 21142T, a Facultative Anaerobe Isolated from Marine Mud.</title>
        <authorList>
            <person name="Starns D."/>
            <person name="Oshima K."/>
            <person name="Suda W."/>
            <person name="Iino T."/>
            <person name="Yuki M."/>
            <person name="Inoue J."/>
            <person name="Kitamura K."/>
            <person name="Iida T."/>
            <person name="Darby A."/>
            <person name="Hattori M."/>
            <person name="Ohkuma M."/>
        </authorList>
    </citation>
    <scope>NUCLEOTIDE SEQUENCE [LARGE SCALE GENOMIC DNA]</scope>
    <source>
        <strain evidence="3 4">JCM 21142</strain>
    </source>
</reference>
<dbReference type="AlphaFoldDB" id="W7Y8V7"/>
<dbReference type="STRING" id="869213.GCA_000517085_03712"/>
<dbReference type="PANTHER" id="PTHR37841">
    <property type="entry name" value="GLR2918 PROTEIN"/>
    <property type="match status" value="1"/>
</dbReference>
<keyword evidence="1" id="KW-0732">Signal</keyword>
<dbReference type="EMBL" id="BAMD01000053">
    <property type="protein sequence ID" value="GAF04692.1"/>
    <property type="molecule type" value="Genomic_DNA"/>
</dbReference>
<dbReference type="Proteomes" id="UP000019402">
    <property type="component" value="Unassembled WGS sequence"/>
</dbReference>
<dbReference type="OrthoDB" id="1114334at2"/>
<dbReference type="Pfam" id="PF13568">
    <property type="entry name" value="OMP_b-brl_2"/>
    <property type="match status" value="1"/>
</dbReference>
<dbReference type="RefSeq" id="WP_052343299.1">
    <property type="nucleotide sequence ID" value="NZ_BAMD01000053.1"/>
</dbReference>
<evidence type="ECO:0000313" key="3">
    <source>
        <dbReference type="EMBL" id="GAF04692.1"/>
    </source>
</evidence>
<evidence type="ECO:0000313" key="4">
    <source>
        <dbReference type="Proteomes" id="UP000019402"/>
    </source>
</evidence>
<comment type="caution">
    <text evidence="3">The sequence shown here is derived from an EMBL/GenBank/DDBJ whole genome shotgun (WGS) entry which is preliminary data.</text>
</comment>
<dbReference type="eggNOG" id="COG0515">
    <property type="taxonomic scope" value="Bacteria"/>
</dbReference>
<dbReference type="SUPFAM" id="SSF69360">
    <property type="entry name" value="Cell wall binding repeat"/>
    <property type="match status" value="1"/>
</dbReference>
<accession>W7Y8V7</accession>
<feature type="signal peptide" evidence="1">
    <location>
        <begin position="1"/>
        <end position="19"/>
    </location>
</feature>
<evidence type="ECO:0000256" key="1">
    <source>
        <dbReference type="SAM" id="SignalP"/>
    </source>
</evidence>
<protein>
    <recommendedName>
        <fullName evidence="2">Outer membrane protein beta-barrel domain-containing protein</fullName>
    </recommendedName>
</protein>
<organism evidence="3 4">
    <name type="scientific">Saccharicrinis fermentans DSM 9555 = JCM 21142</name>
    <dbReference type="NCBI Taxonomy" id="869213"/>
    <lineage>
        <taxon>Bacteria</taxon>
        <taxon>Pseudomonadati</taxon>
        <taxon>Bacteroidota</taxon>
        <taxon>Bacteroidia</taxon>
        <taxon>Marinilabiliales</taxon>
        <taxon>Marinilabiliaceae</taxon>
        <taxon>Saccharicrinis</taxon>
    </lineage>
</organism>
<keyword evidence="4" id="KW-1185">Reference proteome</keyword>
<sequence>MKYLVIILLITTSSIIVHAQDKPFLKAYDKYWEISDGFYRVMENSKIGLVNQYGDLIIPCENDQVWNLQDNGNIKVLKGGKLGIYNTNGDLIVPTIYEMIWGFEDGKARVLRNGKIGYVNQNGNEFIPCIYDQIRAFEDGKAMVLKNGKTGYVNSSGLEFIPAVYQKIWEFKDGKAKVLRNGKMGYINSQGLEIIPCEYQRISDFKNGIAQVVQNGKISYIDTNGNATTIQEVDEDQRDTVFYNNKQFKEDGKIITSKIKIVDGDTTTFHFFGSEVDIVEQEGTKEFSFNKDESNWNDQKKRKSHKFKGHFWGIDLGLNNFVNNQKEFSLPDGYQYLSLHTGKSIELNINALQQNIGLSQGVGFVTGVGLNYNNYRFDNPNIPIIDEDGNLSSAAITDPLEKNKLTTLYLNVPVMFELQFSKRRHSAFYISTGVIGGYRLKSYTKIVTKVDGEKDKEKNKDSFALNDFRYGAHVRIGFKAINLYGTYYLSQMFENGKGPELYPISFGISIYPGSW</sequence>
<feature type="domain" description="Outer membrane protein beta-barrel" evidence="2">
    <location>
        <begin position="312"/>
        <end position="490"/>
    </location>
</feature>
<dbReference type="InterPro" id="IPR025665">
    <property type="entry name" value="Beta-barrel_OMP_2"/>
</dbReference>
<name>W7Y8V7_9BACT</name>